<dbReference type="EMBL" id="LN719213">
    <property type="protein sequence ID" value="CEP07395.1"/>
    <property type="molecule type" value="Genomic_DNA"/>
</dbReference>
<proteinExistence type="predicted"/>
<gene>
    <name evidence="1" type="primary">PARPA_00682.1 scaffold 1011</name>
</gene>
<organism evidence="1 2">
    <name type="scientific">Parasitella parasitica</name>
    <dbReference type="NCBI Taxonomy" id="35722"/>
    <lineage>
        <taxon>Eukaryota</taxon>
        <taxon>Fungi</taxon>
        <taxon>Fungi incertae sedis</taxon>
        <taxon>Mucoromycota</taxon>
        <taxon>Mucoromycotina</taxon>
        <taxon>Mucoromycetes</taxon>
        <taxon>Mucorales</taxon>
        <taxon>Mucorineae</taxon>
        <taxon>Mucoraceae</taxon>
        <taxon>Parasitella</taxon>
    </lineage>
</organism>
<protein>
    <recommendedName>
        <fullName evidence="3">Resolvase HTH domain-containing protein</fullName>
    </recommendedName>
</protein>
<name>A0A0B7MVR9_9FUNG</name>
<accession>A0A0B7MVR9</accession>
<sequence>MTVEEIAKKIGKSASRVYKVLDRRDEEQCVEPRKSRGRPSELSARVILRMGALTSSLKSTIRRALYEAGGNNRVAQLKPILS</sequence>
<dbReference type="AlphaFoldDB" id="A0A0B7MVR9"/>
<evidence type="ECO:0008006" key="3">
    <source>
        <dbReference type="Google" id="ProtNLM"/>
    </source>
</evidence>
<reference evidence="1 2" key="1">
    <citation type="submission" date="2014-09" db="EMBL/GenBank/DDBJ databases">
        <authorList>
            <person name="Ellenberger Sabrina"/>
        </authorList>
    </citation>
    <scope>NUCLEOTIDE SEQUENCE [LARGE SCALE GENOMIC DNA]</scope>
    <source>
        <strain evidence="1 2">CBS 412.66</strain>
    </source>
</reference>
<evidence type="ECO:0000313" key="2">
    <source>
        <dbReference type="Proteomes" id="UP000054107"/>
    </source>
</evidence>
<dbReference type="Gene3D" id="1.10.10.60">
    <property type="entry name" value="Homeodomain-like"/>
    <property type="match status" value="1"/>
</dbReference>
<evidence type="ECO:0000313" key="1">
    <source>
        <dbReference type="EMBL" id="CEP07395.1"/>
    </source>
</evidence>
<dbReference type="Proteomes" id="UP000054107">
    <property type="component" value="Unassembled WGS sequence"/>
</dbReference>
<keyword evidence="2" id="KW-1185">Reference proteome</keyword>